<dbReference type="Proteomes" id="UP000231550">
    <property type="component" value="Unassembled WGS sequence"/>
</dbReference>
<dbReference type="EMBL" id="PCVN01000103">
    <property type="protein sequence ID" value="PIQ74102.1"/>
    <property type="molecule type" value="Genomic_DNA"/>
</dbReference>
<proteinExistence type="predicted"/>
<comment type="caution">
    <text evidence="1">The sequence shown here is derived from an EMBL/GenBank/DDBJ whole genome shotgun (WGS) entry which is preliminary data.</text>
</comment>
<evidence type="ECO:0000313" key="2">
    <source>
        <dbReference type="Proteomes" id="UP000231550"/>
    </source>
</evidence>
<evidence type="ECO:0000313" key="1">
    <source>
        <dbReference type="EMBL" id="PIQ74102.1"/>
    </source>
</evidence>
<dbReference type="AlphaFoldDB" id="A0A2H0KPL5"/>
<reference evidence="1 2" key="1">
    <citation type="submission" date="2017-09" db="EMBL/GenBank/DDBJ databases">
        <title>Depth-based differentiation of microbial function through sediment-hosted aquifers and enrichment of novel symbionts in the deep terrestrial subsurface.</title>
        <authorList>
            <person name="Probst A.J."/>
            <person name="Ladd B."/>
            <person name="Jarett J.K."/>
            <person name="Geller-Mcgrath D.E."/>
            <person name="Sieber C.M."/>
            <person name="Emerson J.B."/>
            <person name="Anantharaman K."/>
            <person name="Thomas B.C."/>
            <person name="Malmstrom R."/>
            <person name="Stieglmeier M."/>
            <person name="Klingl A."/>
            <person name="Woyke T."/>
            <person name="Ryan C.M."/>
            <person name="Banfield J.F."/>
        </authorList>
    </citation>
    <scope>NUCLEOTIDE SEQUENCE [LARGE SCALE GENOMIC DNA]</scope>
    <source>
        <strain evidence="1">CG11_big_fil_rev_8_21_14_0_20_44_10</strain>
    </source>
</reference>
<name>A0A2H0KPL5_9BACT</name>
<sequence length="356" mass="40983">MLGQLKEISVGTGGGDPAYRQPISESDLAIVEKVFAALDKTRLRNFEPTAIPAIKLHLFNFFKNHPKPSEKELNKEINKCQRWSEMEKEYSQEGNPLPTIGIEIEMKKSDLMPDKVAILRKLSIPNYEEYTVANVWEVNPDFSYSSWIQTQMLRELVAMGALPLEETDDGRGKRIPAQRMFPLHINLGWPITTYKISHCHNIETLSDTLNYAFTSTKRIRRLKVFPYNLKKSKKSSSGKNNGTFFRLELKAPEFRDYPSYRMLAETQKIGAMLFSYIKKTENLPLSPAEKKLADLWFNFSDAVSEKFKEYGIEPGDLSKKPKEAIKILESNDLKQKSREIFGRYARRVGEILKTSK</sequence>
<protein>
    <submittedName>
        <fullName evidence="1">Uncharacterized protein</fullName>
    </submittedName>
</protein>
<organism evidence="1 2">
    <name type="scientific">Candidatus Portnoybacteria bacterium CG11_big_fil_rev_8_21_14_0_20_44_10</name>
    <dbReference type="NCBI Taxonomy" id="1974818"/>
    <lineage>
        <taxon>Bacteria</taxon>
        <taxon>Candidatus Portnoyibacteriota</taxon>
    </lineage>
</organism>
<accession>A0A2H0KPL5</accession>
<gene>
    <name evidence="1" type="ORF">COV85_03935</name>
</gene>